<feature type="compositionally biased region" description="Low complexity" evidence="1">
    <location>
        <begin position="367"/>
        <end position="376"/>
    </location>
</feature>
<gene>
    <name evidence="2" type="ORF">CAUJ_LOCUS7193</name>
</gene>
<dbReference type="OrthoDB" id="5911171at2759"/>
<proteinExistence type="predicted"/>
<accession>A0A8S1H6T8</accession>
<dbReference type="Proteomes" id="UP000835052">
    <property type="component" value="Unassembled WGS sequence"/>
</dbReference>
<protein>
    <submittedName>
        <fullName evidence="2">Uncharacterized protein</fullName>
    </submittedName>
</protein>
<name>A0A8S1H6T8_9PELO</name>
<evidence type="ECO:0000256" key="1">
    <source>
        <dbReference type="SAM" id="MobiDB-lite"/>
    </source>
</evidence>
<comment type="caution">
    <text evidence="2">The sequence shown here is derived from an EMBL/GenBank/DDBJ whole genome shotgun (WGS) entry which is preliminary data.</text>
</comment>
<keyword evidence="3" id="KW-1185">Reference proteome</keyword>
<sequence length="418" mass="47180">MSTRSRLKDYDVAFVANTDAHSNLTFCPGDFLKVLLSDFESHNPSHRARHSITDYESFSGDPPAIVVQRFPKVVLKTTAEVEPPVNGVKMLSNEVFGCFVDLDGITRGTVGDLVEFEFTCVSSPLNKYSSIFVPRRIIRTIQNRPSRNVFSRNESSGNTRKIYRGLVSHQADCVRFVWCVDFHDDVVLNKPVEISKLIGKWIEFEVTHGAGKRNFVSKFHGVIDDLIETKVEKDRFALVRVDLKYCGDSDDGLLKLEHPYIGSVVDFRCFLPDSLEVGSFVETWVAPHRRESQVSRWGIRGPPLNIYSGNSSYCSAPTNPRGTSNRSSWDEVRPSKSSYSEEEYSSCRDDDKSVSSTVKTTTKEPHSTSNNSSASAAEVELKRLRELFALLMNDKYISDVVMDFDENVHYEVINILLS</sequence>
<evidence type="ECO:0000313" key="2">
    <source>
        <dbReference type="EMBL" id="CAD6191274.1"/>
    </source>
</evidence>
<feature type="compositionally biased region" description="Polar residues" evidence="1">
    <location>
        <begin position="310"/>
        <end position="327"/>
    </location>
</feature>
<organism evidence="2 3">
    <name type="scientific">Caenorhabditis auriculariae</name>
    <dbReference type="NCBI Taxonomy" id="2777116"/>
    <lineage>
        <taxon>Eukaryota</taxon>
        <taxon>Metazoa</taxon>
        <taxon>Ecdysozoa</taxon>
        <taxon>Nematoda</taxon>
        <taxon>Chromadorea</taxon>
        <taxon>Rhabditida</taxon>
        <taxon>Rhabditina</taxon>
        <taxon>Rhabditomorpha</taxon>
        <taxon>Rhabditoidea</taxon>
        <taxon>Rhabditidae</taxon>
        <taxon>Peloderinae</taxon>
        <taxon>Caenorhabditis</taxon>
    </lineage>
</organism>
<evidence type="ECO:0000313" key="3">
    <source>
        <dbReference type="Proteomes" id="UP000835052"/>
    </source>
</evidence>
<dbReference type="AlphaFoldDB" id="A0A8S1H6T8"/>
<reference evidence="2" key="1">
    <citation type="submission" date="2020-10" db="EMBL/GenBank/DDBJ databases">
        <authorList>
            <person name="Kikuchi T."/>
        </authorList>
    </citation>
    <scope>NUCLEOTIDE SEQUENCE</scope>
    <source>
        <strain evidence="2">NKZ352</strain>
    </source>
</reference>
<feature type="region of interest" description="Disordered" evidence="1">
    <location>
        <begin position="310"/>
        <end position="376"/>
    </location>
</feature>
<dbReference type="EMBL" id="CAJGYM010000020">
    <property type="protein sequence ID" value="CAD6191274.1"/>
    <property type="molecule type" value="Genomic_DNA"/>
</dbReference>